<evidence type="ECO:0000256" key="5">
    <source>
        <dbReference type="ARBA" id="ARBA00022771"/>
    </source>
</evidence>
<evidence type="ECO:0000256" key="6">
    <source>
        <dbReference type="ARBA" id="ARBA00022833"/>
    </source>
</evidence>
<feature type="domain" description="C3H1-type" evidence="10">
    <location>
        <begin position="435"/>
        <end position="459"/>
    </location>
</feature>
<reference evidence="11 12" key="1">
    <citation type="journal article" date="2018" name="New Phytol.">
        <title>Phylogenomics of Endogonaceae and evolution of mycorrhizas within Mucoromycota.</title>
        <authorList>
            <person name="Chang Y."/>
            <person name="Desiro A."/>
            <person name="Na H."/>
            <person name="Sandor L."/>
            <person name="Lipzen A."/>
            <person name="Clum A."/>
            <person name="Barry K."/>
            <person name="Grigoriev I.V."/>
            <person name="Martin F.M."/>
            <person name="Stajich J.E."/>
            <person name="Smith M.E."/>
            <person name="Bonito G."/>
            <person name="Spatafora J.W."/>
        </authorList>
    </citation>
    <scope>NUCLEOTIDE SEQUENCE [LARGE SCALE GENOMIC DNA]</scope>
    <source>
        <strain evidence="11 12">AD002</strain>
    </source>
</reference>
<feature type="compositionally biased region" description="Basic and acidic residues" evidence="9">
    <location>
        <begin position="124"/>
        <end position="139"/>
    </location>
</feature>
<dbReference type="Pfam" id="PF14608">
    <property type="entry name" value="zf-CCCH_2"/>
    <property type="match status" value="5"/>
</dbReference>
<dbReference type="SMART" id="SM00356">
    <property type="entry name" value="ZnF_C3H1"/>
    <property type="match status" value="3"/>
</dbReference>
<feature type="compositionally biased region" description="Basic and acidic residues" evidence="9">
    <location>
        <begin position="195"/>
        <end position="207"/>
    </location>
</feature>
<proteinExistence type="inferred from homology"/>
<comment type="subcellular location">
    <subcellularLocation>
        <location evidence="1">Nucleus</location>
    </subcellularLocation>
</comment>
<evidence type="ECO:0000256" key="1">
    <source>
        <dbReference type="ARBA" id="ARBA00004123"/>
    </source>
</evidence>
<keyword evidence="6 8" id="KW-0862">Zinc</keyword>
<dbReference type="InterPro" id="IPR000571">
    <property type="entry name" value="Znf_CCCH"/>
</dbReference>
<dbReference type="PROSITE" id="PS50103">
    <property type="entry name" value="ZF_C3H1"/>
    <property type="match status" value="2"/>
</dbReference>
<keyword evidence="4" id="KW-0677">Repeat</keyword>
<evidence type="ECO:0000256" key="7">
    <source>
        <dbReference type="ARBA" id="ARBA00023242"/>
    </source>
</evidence>
<evidence type="ECO:0000256" key="2">
    <source>
        <dbReference type="ARBA" id="ARBA00008423"/>
    </source>
</evidence>
<keyword evidence="3 8" id="KW-0479">Metal-binding</keyword>
<dbReference type="Proteomes" id="UP000274822">
    <property type="component" value="Unassembled WGS sequence"/>
</dbReference>
<dbReference type="PANTHER" id="PTHR14738:SF29">
    <property type="entry name" value="ZINC FINGER CCCH DOMAIN-CONTAINING PROTEIN 14"/>
    <property type="match status" value="1"/>
</dbReference>
<dbReference type="GO" id="GO:0005737">
    <property type="term" value="C:cytoplasm"/>
    <property type="evidence" value="ECO:0007669"/>
    <property type="project" value="TreeGrafter"/>
</dbReference>
<evidence type="ECO:0000256" key="3">
    <source>
        <dbReference type="ARBA" id="ARBA00022723"/>
    </source>
</evidence>
<dbReference type="InterPro" id="IPR040366">
    <property type="entry name" value="Nab2/ZC3H14"/>
</dbReference>
<comment type="caution">
    <text evidence="11">The sequence shown here is derived from an EMBL/GenBank/DDBJ whole genome shotgun (WGS) entry which is preliminary data.</text>
</comment>
<dbReference type="Gene3D" id="4.10.1000.30">
    <property type="match status" value="1"/>
</dbReference>
<comment type="similarity">
    <text evidence="2">Belongs to the ZC3H14 family.</text>
</comment>
<organism evidence="11 12">
    <name type="scientific">Jimgerdemannia flammicorona</name>
    <dbReference type="NCBI Taxonomy" id="994334"/>
    <lineage>
        <taxon>Eukaryota</taxon>
        <taxon>Fungi</taxon>
        <taxon>Fungi incertae sedis</taxon>
        <taxon>Mucoromycota</taxon>
        <taxon>Mucoromycotina</taxon>
        <taxon>Endogonomycetes</taxon>
        <taxon>Endogonales</taxon>
        <taxon>Endogonaceae</taxon>
        <taxon>Jimgerdemannia</taxon>
    </lineage>
</organism>
<dbReference type="Gene3D" id="4.10.1000.40">
    <property type="match status" value="1"/>
</dbReference>
<feature type="compositionally biased region" description="Basic and acidic residues" evidence="9">
    <location>
        <begin position="152"/>
        <end position="165"/>
    </location>
</feature>
<evidence type="ECO:0000256" key="9">
    <source>
        <dbReference type="SAM" id="MobiDB-lite"/>
    </source>
</evidence>
<feature type="zinc finger region" description="C3H1-type" evidence="8">
    <location>
        <begin position="435"/>
        <end position="459"/>
    </location>
</feature>
<feature type="domain" description="C3H1-type" evidence="10">
    <location>
        <begin position="379"/>
        <end position="404"/>
    </location>
</feature>
<dbReference type="GO" id="GO:0008270">
    <property type="term" value="F:zinc ion binding"/>
    <property type="evidence" value="ECO:0007669"/>
    <property type="project" value="UniProtKB-KW"/>
</dbReference>
<evidence type="ECO:0000313" key="12">
    <source>
        <dbReference type="Proteomes" id="UP000274822"/>
    </source>
</evidence>
<dbReference type="GO" id="GO:0008143">
    <property type="term" value="F:poly(A) binding"/>
    <property type="evidence" value="ECO:0007669"/>
    <property type="project" value="InterPro"/>
</dbReference>
<sequence>MLNIVIGTPLAREIQAAIHDRCVQHEYITQDDRALSEFITIMIANKKQKDQIDKELQEHPSFTTWLFDSLRALENNDPSLQPARVMDMGMLGGGVARDDRREPQRESVTRDRSPRLRSRSRSASLERERQRDRNVERRVVKSQVVANGNGQERTDDRESRRRSITERVAPSSRMFKSALEDANKATSGASAWRSSRRDYIHSPHDQTRTNVSPDPVRDRDRSRSPRRVPSVLSRLGSRVVPVEDAGYRIAGAAGGGGAGDDGRKKSFGNASGGIAGRVKPTFTVDLGQYAYKSDFGDTDPAFDDALIPTGPAAMNVGAANFPVSPTTPTQVYMNPAFLQNGGAPQVLMGIAVGRRLYADDVIQDLDGAMSGYGDATGSEGEVRRCNFWPNCRAGEKCMYFHPKEACRAYPNCPNLASACLYIHPDADLADAPRKKSVTPACKFYPNCTNPSCPFVHEAPEQEAPPYGAPLAQPKSAASPVTKIPIPCREGGGCKRPDCHFLHPWDNKLAAIPCKFGANCTRLDCAYKHPSRVTPHRNKTAVFNQVHLSDRSFSVAEDEVIEKLPVPNQAAVVLAAAKVDTDVVMDG</sequence>
<dbReference type="EMBL" id="RBNJ01008613">
    <property type="protein sequence ID" value="RUS27330.1"/>
    <property type="molecule type" value="Genomic_DNA"/>
</dbReference>
<feature type="zinc finger region" description="C3H1-type" evidence="8">
    <location>
        <begin position="379"/>
        <end position="404"/>
    </location>
</feature>
<gene>
    <name evidence="11" type="ORF">BC938DRAFT_483404</name>
</gene>
<keyword evidence="7" id="KW-0539">Nucleus</keyword>
<protein>
    <recommendedName>
        <fullName evidence="10">C3H1-type domain-containing protein</fullName>
    </recommendedName>
</protein>
<dbReference type="GO" id="GO:0043488">
    <property type="term" value="P:regulation of mRNA stability"/>
    <property type="evidence" value="ECO:0007669"/>
    <property type="project" value="InterPro"/>
</dbReference>
<name>A0A433QBZ9_9FUNG</name>
<accession>A0A433QBZ9</accession>
<feature type="compositionally biased region" description="Basic and acidic residues" evidence="9">
    <location>
        <begin position="96"/>
        <end position="114"/>
    </location>
</feature>
<keyword evidence="5 8" id="KW-0863">Zinc-finger</keyword>
<dbReference type="PANTHER" id="PTHR14738">
    <property type="entry name" value="ZINC FINGER CCCH DOMAIN-CONTAINING PROTEIN 14"/>
    <property type="match status" value="1"/>
</dbReference>
<evidence type="ECO:0000259" key="10">
    <source>
        <dbReference type="PROSITE" id="PS50103"/>
    </source>
</evidence>
<evidence type="ECO:0000256" key="8">
    <source>
        <dbReference type="PROSITE-ProRule" id="PRU00723"/>
    </source>
</evidence>
<dbReference type="GO" id="GO:0005634">
    <property type="term" value="C:nucleus"/>
    <property type="evidence" value="ECO:0007669"/>
    <property type="project" value="UniProtKB-SubCell"/>
</dbReference>
<evidence type="ECO:0000256" key="4">
    <source>
        <dbReference type="ARBA" id="ARBA00022737"/>
    </source>
</evidence>
<feature type="compositionally biased region" description="Polar residues" evidence="9">
    <location>
        <begin position="184"/>
        <end position="193"/>
    </location>
</feature>
<evidence type="ECO:0000313" key="11">
    <source>
        <dbReference type="EMBL" id="RUS27330.1"/>
    </source>
</evidence>
<feature type="region of interest" description="Disordered" evidence="9">
    <location>
        <begin position="90"/>
        <end position="232"/>
    </location>
</feature>
<dbReference type="AlphaFoldDB" id="A0A433QBZ9"/>
<keyword evidence="12" id="KW-1185">Reference proteome</keyword>